<dbReference type="AlphaFoldDB" id="A0A845D9K6"/>
<dbReference type="Proteomes" id="UP000449092">
    <property type="component" value="Unassembled WGS sequence"/>
</dbReference>
<keyword evidence="2" id="KW-0472">Membrane</keyword>
<comment type="caution">
    <text evidence="3">The sequence shown here is derived from an EMBL/GenBank/DDBJ whole genome shotgun (WGS) entry which is preliminary data.</text>
</comment>
<reference evidence="3 4" key="1">
    <citation type="submission" date="2019-09" db="EMBL/GenBank/DDBJ databases">
        <title>Characterisation of the sponge microbiome using genome-centric metagenomics.</title>
        <authorList>
            <person name="Engelberts J.P."/>
            <person name="Robbins S.J."/>
            <person name="De Goeij J.M."/>
            <person name="Aranda M."/>
            <person name="Bell S.C."/>
            <person name="Webster N.S."/>
        </authorList>
    </citation>
    <scope>NUCLEOTIDE SEQUENCE [LARGE SCALE GENOMIC DNA]</scope>
    <source>
        <strain evidence="3">SB0662_bin_43</strain>
    </source>
</reference>
<gene>
    <name evidence="3" type="ORF">F4X82_02655</name>
</gene>
<feature type="compositionally biased region" description="Polar residues" evidence="1">
    <location>
        <begin position="1"/>
        <end position="13"/>
    </location>
</feature>
<keyword evidence="2" id="KW-1133">Transmembrane helix</keyword>
<evidence type="ECO:0000256" key="2">
    <source>
        <dbReference type="SAM" id="Phobius"/>
    </source>
</evidence>
<evidence type="ECO:0000313" key="4">
    <source>
        <dbReference type="Proteomes" id="UP000449092"/>
    </source>
</evidence>
<evidence type="ECO:0000313" key="3">
    <source>
        <dbReference type="EMBL" id="MYE38390.1"/>
    </source>
</evidence>
<feature type="region of interest" description="Disordered" evidence="1">
    <location>
        <begin position="1"/>
        <end position="50"/>
    </location>
</feature>
<dbReference type="EMBL" id="VXOY01000022">
    <property type="protein sequence ID" value="MYE38390.1"/>
    <property type="molecule type" value="Genomic_DNA"/>
</dbReference>
<proteinExistence type="predicted"/>
<protein>
    <submittedName>
        <fullName evidence="3">Uncharacterized protein</fullName>
    </submittedName>
</protein>
<name>A0A845D9K6_9BACT</name>
<feature type="compositionally biased region" description="Basic and acidic residues" evidence="1">
    <location>
        <begin position="14"/>
        <end position="28"/>
    </location>
</feature>
<keyword evidence="2" id="KW-0812">Transmembrane</keyword>
<sequence length="458" mass="51775">MDDSPKNTPNNHTPDNKPQDTNPKEDSSHITPNENHSQEPRDTQPQSPRSRNKKIIIAVVSLLVITIAATAIVVFAFLPNNDDTDSVNQSLENLLQHYISEYEFSITALDGDDAMTITYDGKNNRETDRHQGLLTIEVQSRKIPIDIYSTLDSFYVRIPQEAVEILFSIPLTDTESIITTTPLQDALREKTAQFTGQWIRIDRDDLNLDELIEVLPNVFSEMRAVLESFMDEETGISEQEWQRLEQEITALINTVVIPEITAFKQQWQQQREQQNTTETNTLSVTQSAYAQYDIIQSARKTGVKTIHERELTTYDVTIDQEQASLFIETILQRLLDDPFGITDEEVDEIATQLDAPISLDPTIETPYTLTVGIDERQNLLSFIELHIQPSEEPQETTTITVNIKNFNTNPTLQEEPTVSQTWVQALKDVLVLIATVGLQGAPIEESQSADPGLQDTPL</sequence>
<feature type="transmembrane region" description="Helical" evidence="2">
    <location>
        <begin position="55"/>
        <end position="78"/>
    </location>
</feature>
<accession>A0A845D9K6</accession>
<evidence type="ECO:0000256" key="1">
    <source>
        <dbReference type="SAM" id="MobiDB-lite"/>
    </source>
</evidence>
<organism evidence="3 4">
    <name type="scientific">Candidatus Spechtbacteria bacterium SB0662_bin_43</name>
    <dbReference type="NCBI Taxonomy" id="2604897"/>
    <lineage>
        <taxon>Bacteria</taxon>
        <taxon>Candidatus Spechtiibacteriota</taxon>
    </lineage>
</organism>